<evidence type="ECO:0000259" key="2">
    <source>
        <dbReference type="PROSITE" id="PS50013"/>
    </source>
</evidence>
<dbReference type="AlphaFoldDB" id="A0A8S1KDT7"/>
<organism evidence="3 4">
    <name type="scientific">Paramecium sonneborni</name>
    <dbReference type="NCBI Taxonomy" id="65129"/>
    <lineage>
        <taxon>Eukaryota</taxon>
        <taxon>Sar</taxon>
        <taxon>Alveolata</taxon>
        <taxon>Ciliophora</taxon>
        <taxon>Intramacronucleata</taxon>
        <taxon>Oligohymenophorea</taxon>
        <taxon>Peniculida</taxon>
        <taxon>Parameciidae</taxon>
        <taxon>Paramecium</taxon>
    </lineage>
</organism>
<feature type="domain" description="Chromo" evidence="2">
    <location>
        <begin position="14"/>
        <end position="75"/>
    </location>
</feature>
<name>A0A8S1KDT7_9CILI</name>
<feature type="region of interest" description="Disordered" evidence="1">
    <location>
        <begin position="113"/>
        <end position="140"/>
    </location>
</feature>
<dbReference type="InterPro" id="IPR023779">
    <property type="entry name" value="Chromodomain_CS"/>
</dbReference>
<reference evidence="3" key="1">
    <citation type="submission" date="2021-01" db="EMBL/GenBank/DDBJ databases">
        <authorList>
            <consortium name="Genoscope - CEA"/>
            <person name="William W."/>
        </authorList>
    </citation>
    <scope>NUCLEOTIDE SEQUENCE</scope>
</reference>
<gene>
    <name evidence="3" type="ORF">PSON_ATCC_30995.1.T0050388</name>
</gene>
<comment type="caution">
    <text evidence="3">The sequence shown here is derived from an EMBL/GenBank/DDBJ whole genome shotgun (WGS) entry which is preliminary data.</text>
</comment>
<dbReference type="PROSITE" id="PS00598">
    <property type="entry name" value="CHROMO_1"/>
    <property type="match status" value="1"/>
</dbReference>
<dbReference type="Pfam" id="PF00385">
    <property type="entry name" value="Chromo"/>
    <property type="match status" value="1"/>
</dbReference>
<dbReference type="PANTHER" id="PTHR47240:SF2">
    <property type="entry name" value="CHROMO DOMAIN-CONTAINING PROTEIN LHP1"/>
    <property type="match status" value="1"/>
</dbReference>
<sequence>MKHYKKQKLDAQLFNVEKVVGKRYDPETNELQYCIKWEGYPDEENTWEPVHNLSNVLSFIQEYEANHITYKKKPKVLIDDKKLKQLLLNKLNQFLEQMAPKYELQEINLSDFDSSEENKDQQQQQQETEPKTMPEPYQPKSHILTQGFHWCPQNYQSNIDY</sequence>
<dbReference type="SMART" id="SM00298">
    <property type="entry name" value="CHROMO"/>
    <property type="match status" value="1"/>
</dbReference>
<dbReference type="InterPro" id="IPR000953">
    <property type="entry name" value="Chromo/chromo_shadow_dom"/>
</dbReference>
<dbReference type="OrthoDB" id="313371at2759"/>
<accession>A0A8S1KDT7</accession>
<dbReference type="InterPro" id="IPR044251">
    <property type="entry name" value="LHP1-like"/>
</dbReference>
<evidence type="ECO:0000256" key="1">
    <source>
        <dbReference type="SAM" id="MobiDB-lite"/>
    </source>
</evidence>
<dbReference type="CDD" id="cd00024">
    <property type="entry name" value="CD_CSD"/>
    <property type="match status" value="1"/>
</dbReference>
<evidence type="ECO:0000313" key="3">
    <source>
        <dbReference type="EMBL" id="CAD8051156.1"/>
    </source>
</evidence>
<dbReference type="InterPro" id="IPR023780">
    <property type="entry name" value="Chromo_domain"/>
</dbReference>
<dbReference type="Proteomes" id="UP000692954">
    <property type="component" value="Unassembled WGS sequence"/>
</dbReference>
<dbReference type="PROSITE" id="PS50013">
    <property type="entry name" value="CHROMO_2"/>
    <property type="match status" value="1"/>
</dbReference>
<protein>
    <recommendedName>
        <fullName evidence="2">Chromo domain-containing protein</fullName>
    </recommendedName>
</protein>
<dbReference type="GO" id="GO:0031507">
    <property type="term" value="P:heterochromatin formation"/>
    <property type="evidence" value="ECO:0007669"/>
    <property type="project" value="InterPro"/>
</dbReference>
<dbReference type="PANTHER" id="PTHR47240">
    <property type="entry name" value="CHROMO DOMAIN-CONTAINING PROTEIN LHP1"/>
    <property type="match status" value="1"/>
</dbReference>
<keyword evidence="4" id="KW-1185">Reference proteome</keyword>
<proteinExistence type="predicted"/>
<dbReference type="EMBL" id="CAJJDN010000005">
    <property type="protein sequence ID" value="CAD8051156.1"/>
    <property type="molecule type" value="Genomic_DNA"/>
</dbReference>
<evidence type="ECO:0000313" key="4">
    <source>
        <dbReference type="Proteomes" id="UP000692954"/>
    </source>
</evidence>